<proteinExistence type="predicted"/>
<gene>
    <name evidence="2" type="primary">LOC100278465</name>
</gene>
<dbReference type="PANTHER" id="PTHR33676:SF3">
    <property type="entry name" value="COLD-REGULATED PROTEIN 27"/>
    <property type="match status" value="1"/>
</dbReference>
<sequence>MGKRPPTDPKRFGDTSNAGSSSGWTDEKHMLYITFLEESFVNQLYSSKGEMNSAESFYATPGAWQKSSYSGNGRNTKYDEGHGYWGTVEVDGDGADYMDDDASTNGPRQERDTSYHARQRNSRGSAAFRLRQHGHSFSWRESSDQNFLDGETQGSKEQGRGSSKNQQKHADTTKVYASSSFVIQEISHPHGEA</sequence>
<feature type="compositionally biased region" description="Acidic residues" evidence="1">
    <location>
        <begin position="90"/>
        <end position="102"/>
    </location>
</feature>
<dbReference type="AlphaFoldDB" id="A0A804LLG1"/>
<dbReference type="OrthoDB" id="1923282at2759"/>
<dbReference type="InterPro" id="IPR044678">
    <property type="entry name" value="COR27/28"/>
</dbReference>
<protein>
    <submittedName>
        <fullName evidence="2">Uncharacterized protein</fullName>
    </submittedName>
</protein>
<name>A0A804LLG1_MAIZE</name>
<feature type="region of interest" description="Disordered" evidence="1">
    <location>
        <begin position="62"/>
        <end position="193"/>
    </location>
</feature>
<reference evidence="3" key="1">
    <citation type="submission" date="2015-12" db="EMBL/GenBank/DDBJ databases">
        <title>Update maize B73 reference genome by single molecule sequencing technologies.</title>
        <authorList>
            <consortium name="Maize Genome Sequencing Project"/>
            <person name="Ware D."/>
        </authorList>
    </citation>
    <scope>NUCLEOTIDE SEQUENCE [LARGE SCALE GENOMIC DNA]</scope>
    <source>
        <strain evidence="3">cv. B73</strain>
    </source>
</reference>
<dbReference type="RefSeq" id="XP_008672016.1">
    <property type="nucleotide sequence ID" value="XM_008673794.4"/>
</dbReference>
<feature type="compositionally biased region" description="Polar residues" evidence="1">
    <location>
        <begin position="14"/>
        <end position="24"/>
    </location>
</feature>
<keyword evidence="3" id="KW-1185">Reference proteome</keyword>
<dbReference type="GeneID" id="100278465"/>
<feature type="region of interest" description="Disordered" evidence="1">
    <location>
        <begin position="1"/>
        <end position="24"/>
    </location>
</feature>
<dbReference type="Proteomes" id="UP000007305">
    <property type="component" value="Chromosome 1"/>
</dbReference>
<evidence type="ECO:0000313" key="2">
    <source>
        <dbReference type="EnsemblPlants" id="Zm00001eb019280_P004"/>
    </source>
</evidence>
<feature type="compositionally biased region" description="Basic and acidic residues" evidence="1">
    <location>
        <begin position="1"/>
        <end position="13"/>
    </location>
</feature>
<evidence type="ECO:0000313" key="3">
    <source>
        <dbReference type="Proteomes" id="UP000007305"/>
    </source>
</evidence>
<feature type="compositionally biased region" description="Polar residues" evidence="1">
    <location>
        <begin position="65"/>
        <end position="75"/>
    </location>
</feature>
<feature type="compositionally biased region" description="Polar residues" evidence="1">
    <location>
        <begin position="152"/>
        <end position="165"/>
    </location>
</feature>
<accession>A0A804LLG1</accession>
<dbReference type="GO" id="GO:0009409">
    <property type="term" value="P:response to cold"/>
    <property type="evidence" value="ECO:0007669"/>
    <property type="project" value="InterPro"/>
</dbReference>
<dbReference type="Gramene" id="Zm00001eb019280_T004">
    <property type="protein sequence ID" value="Zm00001eb019280_P004"/>
    <property type="gene ID" value="Zm00001eb019280"/>
</dbReference>
<reference evidence="2" key="3">
    <citation type="submission" date="2021-05" db="UniProtKB">
        <authorList>
            <consortium name="EnsemblPlants"/>
        </authorList>
    </citation>
    <scope>IDENTIFICATION</scope>
    <source>
        <strain evidence="2">cv. B73</strain>
    </source>
</reference>
<reference evidence="2" key="2">
    <citation type="submission" date="2019-07" db="EMBL/GenBank/DDBJ databases">
        <authorList>
            <person name="Seetharam A."/>
            <person name="Woodhouse M."/>
            <person name="Cannon E."/>
        </authorList>
    </citation>
    <scope>NUCLEOTIDE SEQUENCE [LARGE SCALE GENOMIC DNA]</scope>
    <source>
        <strain evidence="2">cv. B73</strain>
    </source>
</reference>
<evidence type="ECO:0000256" key="1">
    <source>
        <dbReference type="SAM" id="MobiDB-lite"/>
    </source>
</evidence>
<dbReference type="GO" id="GO:0042752">
    <property type="term" value="P:regulation of circadian rhythm"/>
    <property type="evidence" value="ECO:0007669"/>
    <property type="project" value="InterPro"/>
</dbReference>
<dbReference type="EnsemblPlants" id="Zm00001eb019280_T004">
    <property type="protein sequence ID" value="Zm00001eb019280_P004"/>
    <property type="gene ID" value="Zm00001eb019280"/>
</dbReference>
<dbReference type="PANTHER" id="PTHR33676">
    <property type="entry name" value="COLD REGULATED PROTEIN 27"/>
    <property type="match status" value="1"/>
</dbReference>
<organism evidence="2 3">
    <name type="scientific">Zea mays</name>
    <name type="common">Maize</name>
    <dbReference type="NCBI Taxonomy" id="4577"/>
    <lineage>
        <taxon>Eukaryota</taxon>
        <taxon>Viridiplantae</taxon>
        <taxon>Streptophyta</taxon>
        <taxon>Embryophyta</taxon>
        <taxon>Tracheophyta</taxon>
        <taxon>Spermatophyta</taxon>
        <taxon>Magnoliopsida</taxon>
        <taxon>Liliopsida</taxon>
        <taxon>Poales</taxon>
        <taxon>Poaceae</taxon>
        <taxon>PACMAD clade</taxon>
        <taxon>Panicoideae</taxon>
        <taxon>Andropogonodae</taxon>
        <taxon>Andropogoneae</taxon>
        <taxon>Tripsacinae</taxon>
        <taxon>Zea</taxon>
    </lineage>
</organism>